<dbReference type="SUPFAM" id="SSF52172">
    <property type="entry name" value="CheY-like"/>
    <property type="match status" value="1"/>
</dbReference>
<dbReference type="GO" id="GO:0005829">
    <property type="term" value="C:cytosol"/>
    <property type="evidence" value="ECO:0007669"/>
    <property type="project" value="TreeGrafter"/>
</dbReference>
<keyword evidence="3" id="KW-0805">Transcription regulation</keyword>
<keyword evidence="4 7" id="KW-0238">DNA-binding</keyword>
<dbReference type="AlphaFoldDB" id="A0A4Q1AYD7"/>
<feature type="domain" description="OmpR/PhoB-type" evidence="9">
    <location>
        <begin position="124"/>
        <end position="219"/>
    </location>
</feature>
<evidence type="ECO:0000256" key="4">
    <source>
        <dbReference type="ARBA" id="ARBA00023125"/>
    </source>
</evidence>
<protein>
    <submittedName>
        <fullName evidence="10">DNA-binding response regulator</fullName>
    </submittedName>
</protein>
<feature type="domain" description="Response regulatory" evidence="8">
    <location>
        <begin position="3"/>
        <end position="117"/>
    </location>
</feature>
<dbReference type="RefSeq" id="WP_129060512.1">
    <property type="nucleotide sequence ID" value="NZ_NXIE01000001.1"/>
</dbReference>
<dbReference type="SMART" id="SM00862">
    <property type="entry name" value="Trans_reg_C"/>
    <property type="match status" value="1"/>
</dbReference>
<evidence type="ECO:0000256" key="7">
    <source>
        <dbReference type="PROSITE-ProRule" id="PRU01091"/>
    </source>
</evidence>
<evidence type="ECO:0000259" key="8">
    <source>
        <dbReference type="PROSITE" id="PS50110"/>
    </source>
</evidence>
<keyword evidence="1 6" id="KW-0597">Phosphoprotein</keyword>
<dbReference type="InterPro" id="IPR001789">
    <property type="entry name" value="Sig_transdc_resp-reg_receiver"/>
</dbReference>
<dbReference type="Pfam" id="PF00072">
    <property type="entry name" value="Response_reg"/>
    <property type="match status" value="1"/>
</dbReference>
<dbReference type="Proteomes" id="UP000289718">
    <property type="component" value="Unassembled WGS sequence"/>
</dbReference>
<feature type="modified residue" description="4-aspartylphosphate" evidence="6">
    <location>
        <position position="52"/>
    </location>
</feature>
<dbReference type="Pfam" id="PF00486">
    <property type="entry name" value="Trans_reg_C"/>
    <property type="match status" value="1"/>
</dbReference>
<evidence type="ECO:0000256" key="1">
    <source>
        <dbReference type="ARBA" id="ARBA00022553"/>
    </source>
</evidence>
<evidence type="ECO:0000313" key="10">
    <source>
        <dbReference type="EMBL" id="RXK14373.1"/>
    </source>
</evidence>
<dbReference type="InterPro" id="IPR001867">
    <property type="entry name" value="OmpR/PhoB-type_DNA-bd"/>
</dbReference>
<evidence type="ECO:0000313" key="11">
    <source>
        <dbReference type="Proteomes" id="UP000289718"/>
    </source>
</evidence>
<name>A0A4Q1AYD7_9BACT</name>
<accession>A0A4Q1AYD7</accession>
<dbReference type="PANTHER" id="PTHR48111:SF1">
    <property type="entry name" value="TWO-COMPONENT RESPONSE REGULATOR ORR33"/>
    <property type="match status" value="1"/>
</dbReference>
<dbReference type="PROSITE" id="PS50110">
    <property type="entry name" value="RESPONSE_REGULATORY"/>
    <property type="match status" value="1"/>
</dbReference>
<dbReference type="GO" id="GO:0006355">
    <property type="term" value="P:regulation of DNA-templated transcription"/>
    <property type="evidence" value="ECO:0007669"/>
    <property type="project" value="InterPro"/>
</dbReference>
<feature type="DNA-binding region" description="OmpR/PhoB-type" evidence="7">
    <location>
        <begin position="124"/>
        <end position="219"/>
    </location>
</feature>
<proteinExistence type="predicted"/>
<evidence type="ECO:0000256" key="3">
    <source>
        <dbReference type="ARBA" id="ARBA00023015"/>
    </source>
</evidence>
<keyword evidence="5" id="KW-0804">Transcription</keyword>
<dbReference type="PANTHER" id="PTHR48111">
    <property type="entry name" value="REGULATOR OF RPOS"/>
    <property type="match status" value="1"/>
</dbReference>
<dbReference type="SMART" id="SM00448">
    <property type="entry name" value="REC"/>
    <property type="match status" value="1"/>
</dbReference>
<dbReference type="Gene3D" id="1.10.10.10">
    <property type="entry name" value="Winged helix-like DNA-binding domain superfamily/Winged helix DNA-binding domain"/>
    <property type="match status" value="1"/>
</dbReference>
<dbReference type="OrthoDB" id="8912111at2"/>
<sequence length="219" mass="25495">MLKILLLEDDELFLETLEDFLLDEGFEVKCSTNGEEVIDYCFEEKYDLYLFDINVPKLNGIELLKTLRAANDNTPTIYLTSYKDKEMLTKGFLTGCDDYLKKPVDLDELLLRINSLLKRTGKFKEQLILKDDLVFDLKNRRLLKGNDDLNLTNKVIDLLELFLEKKDSVVTKEMIINSLWGYGEDYSEGSIRVYINNLKKIFGKDTIKNLKGIGYKFEL</sequence>
<evidence type="ECO:0000256" key="6">
    <source>
        <dbReference type="PROSITE-ProRule" id="PRU00169"/>
    </source>
</evidence>
<dbReference type="InterPro" id="IPR011006">
    <property type="entry name" value="CheY-like_superfamily"/>
</dbReference>
<keyword evidence="2" id="KW-0902">Two-component regulatory system</keyword>
<reference evidence="10 11" key="1">
    <citation type="submission" date="2017-09" db="EMBL/GenBank/DDBJ databases">
        <title>Genomics of the genus Arcobacter.</title>
        <authorList>
            <person name="Perez-Cataluna A."/>
            <person name="Figueras M.J."/>
            <person name="Salas-Masso N."/>
        </authorList>
    </citation>
    <scope>NUCLEOTIDE SEQUENCE [LARGE SCALE GENOMIC DNA]</scope>
    <source>
        <strain evidence="10 11">F156-34</strain>
    </source>
</reference>
<dbReference type="Gene3D" id="3.40.50.2300">
    <property type="match status" value="1"/>
</dbReference>
<evidence type="ECO:0000259" key="9">
    <source>
        <dbReference type="PROSITE" id="PS51755"/>
    </source>
</evidence>
<organism evidence="10 11">
    <name type="scientific">Halarcobacter mediterraneus</name>
    <dbReference type="NCBI Taxonomy" id="2023153"/>
    <lineage>
        <taxon>Bacteria</taxon>
        <taxon>Pseudomonadati</taxon>
        <taxon>Campylobacterota</taxon>
        <taxon>Epsilonproteobacteria</taxon>
        <taxon>Campylobacterales</taxon>
        <taxon>Arcobacteraceae</taxon>
        <taxon>Halarcobacter</taxon>
    </lineage>
</organism>
<dbReference type="GO" id="GO:0032993">
    <property type="term" value="C:protein-DNA complex"/>
    <property type="evidence" value="ECO:0007669"/>
    <property type="project" value="TreeGrafter"/>
</dbReference>
<dbReference type="GO" id="GO:0000156">
    <property type="term" value="F:phosphorelay response regulator activity"/>
    <property type="evidence" value="ECO:0007669"/>
    <property type="project" value="TreeGrafter"/>
</dbReference>
<dbReference type="GO" id="GO:0000976">
    <property type="term" value="F:transcription cis-regulatory region binding"/>
    <property type="evidence" value="ECO:0007669"/>
    <property type="project" value="TreeGrafter"/>
</dbReference>
<evidence type="ECO:0000256" key="2">
    <source>
        <dbReference type="ARBA" id="ARBA00023012"/>
    </source>
</evidence>
<evidence type="ECO:0000256" key="5">
    <source>
        <dbReference type="ARBA" id="ARBA00023163"/>
    </source>
</evidence>
<gene>
    <name evidence="10" type="ORF">CP965_02690</name>
</gene>
<dbReference type="EMBL" id="NXIE01000001">
    <property type="protein sequence ID" value="RXK14373.1"/>
    <property type="molecule type" value="Genomic_DNA"/>
</dbReference>
<dbReference type="CDD" id="cd00383">
    <property type="entry name" value="trans_reg_C"/>
    <property type="match status" value="1"/>
</dbReference>
<comment type="caution">
    <text evidence="10">The sequence shown here is derived from an EMBL/GenBank/DDBJ whole genome shotgun (WGS) entry which is preliminary data.</text>
</comment>
<dbReference type="PROSITE" id="PS51755">
    <property type="entry name" value="OMPR_PHOB"/>
    <property type="match status" value="1"/>
</dbReference>
<keyword evidence="11" id="KW-1185">Reference proteome</keyword>
<dbReference type="InterPro" id="IPR036388">
    <property type="entry name" value="WH-like_DNA-bd_sf"/>
</dbReference>
<dbReference type="InterPro" id="IPR039420">
    <property type="entry name" value="WalR-like"/>
</dbReference>